<dbReference type="AlphaFoldDB" id="A0A4Q7MDM1"/>
<dbReference type="InterPro" id="IPR035986">
    <property type="entry name" value="PKD_dom_sf"/>
</dbReference>
<dbReference type="Pfam" id="PF13585">
    <property type="entry name" value="CHU_C"/>
    <property type="match status" value="1"/>
</dbReference>
<dbReference type="InterPro" id="IPR013783">
    <property type="entry name" value="Ig-like_fold"/>
</dbReference>
<dbReference type="InterPro" id="IPR000601">
    <property type="entry name" value="PKD_dom"/>
</dbReference>
<dbReference type="EMBL" id="SGXA01000005">
    <property type="protein sequence ID" value="RZS65537.1"/>
    <property type="molecule type" value="Genomic_DNA"/>
</dbReference>
<feature type="domain" description="PKD" evidence="2">
    <location>
        <begin position="435"/>
        <end position="482"/>
    </location>
</feature>
<evidence type="ECO:0000313" key="3">
    <source>
        <dbReference type="EMBL" id="RZS65537.1"/>
    </source>
</evidence>
<organism evidence="3 4">
    <name type="scientific">Pseudobacter ginsenosidimutans</name>
    <dbReference type="NCBI Taxonomy" id="661488"/>
    <lineage>
        <taxon>Bacteria</taxon>
        <taxon>Pseudomonadati</taxon>
        <taxon>Bacteroidota</taxon>
        <taxon>Chitinophagia</taxon>
        <taxon>Chitinophagales</taxon>
        <taxon>Chitinophagaceae</taxon>
        <taxon>Pseudobacter</taxon>
    </lineage>
</organism>
<evidence type="ECO:0000259" key="2">
    <source>
        <dbReference type="PROSITE" id="PS50093"/>
    </source>
</evidence>
<accession>A0A4Q7MDM1</accession>
<keyword evidence="1" id="KW-0732">Signal</keyword>
<name>A0A4Q7MDM1_9BACT</name>
<feature type="signal peptide" evidence="1">
    <location>
        <begin position="1"/>
        <end position="20"/>
    </location>
</feature>
<dbReference type="CDD" id="cd00146">
    <property type="entry name" value="PKD"/>
    <property type="match status" value="1"/>
</dbReference>
<dbReference type="Pfam" id="PF18911">
    <property type="entry name" value="PKD_4"/>
    <property type="match status" value="1"/>
</dbReference>
<reference evidence="3 4" key="1">
    <citation type="submission" date="2019-02" db="EMBL/GenBank/DDBJ databases">
        <title>Genomic Encyclopedia of Type Strains, Phase IV (KMG-IV): sequencing the most valuable type-strain genomes for metagenomic binning, comparative biology and taxonomic classification.</title>
        <authorList>
            <person name="Goeker M."/>
        </authorList>
    </citation>
    <scope>NUCLEOTIDE SEQUENCE [LARGE SCALE GENOMIC DNA]</scope>
    <source>
        <strain evidence="3 4">DSM 18116</strain>
    </source>
</reference>
<dbReference type="Gene3D" id="2.60.40.10">
    <property type="entry name" value="Immunoglobulins"/>
    <property type="match status" value="2"/>
</dbReference>
<protein>
    <submittedName>
        <fullName evidence="3">Gliding motility-associated-like protein</fullName>
    </submittedName>
</protein>
<feature type="chain" id="PRO_5020846572" evidence="1">
    <location>
        <begin position="21"/>
        <end position="676"/>
    </location>
</feature>
<dbReference type="OrthoDB" id="610082at2"/>
<dbReference type="InterPro" id="IPR026341">
    <property type="entry name" value="T9SS_type_B"/>
</dbReference>
<dbReference type="SUPFAM" id="SSF49299">
    <property type="entry name" value="PKD domain"/>
    <property type="match status" value="2"/>
</dbReference>
<evidence type="ECO:0000256" key="1">
    <source>
        <dbReference type="SAM" id="SignalP"/>
    </source>
</evidence>
<comment type="caution">
    <text evidence="3">The sequence shown here is derived from an EMBL/GenBank/DDBJ whole genome shotgun (WGS) entry which is preliminary data.</text>
</comment>
<gene>
    <name evidence="3" type="ORF">EV199_5711</name>
</gene>
<sequence length="676" mass="74338">MHMRILALVLTLLTTIHLQAQNCTTRGQLPSTAFPVCGSMVFKQSTVPICETRPIPVPNCENDGLGYSDKNPFWYKFTCYVSGTLGFEIRPNNASDDYDWQLFDITGRDPGDVFTDKSLVVAGNWSGTSGNTGTRNGGAPFMVCGSRGNDGKPTFTAMPSLVAGRQYLLMVSHFTDSQSGYDLEFKDGTAVITDPNPPKPDKAWAGCGGITVTIRLDKKLLCSSLAGDGSDFTISPLPPGLRILSAVSSRCNNNFDMDTVMLNMSGALPPGTYTVNVKTGTDNNTLLDECNKAVPVGANIPFNVLPVPYTPMDSIRPSACAPGFVELVFQKPMWCGSIAANGSDFRVTGPTAVNVVKASGNCVNGVSSTIKVEFAGPIQTGGTYTLELVQGTDGNTLEDECRQATPAGSRVDFILRDTVNADFNYAIRWGCKADTVDFSYTSRNDVKAWRWNFDDRDISDQQNPRYIFKTFGRKKINLMVSNGFCTAAKDTIINLDNELDARFNMPDVLCPEDAAEFKDASIGKIQSWEWDFDNGFRSSSPSPLPQRYPKVTIGRSKFHIVQLIVTNDLGCKDTLAKKLQVVYTCYIAVPNAFTPNNDFNNDYLYPLNAWKAGNLEFSVYNRYGQLIFRTTDWTKKWDGTLRGTPQPSGAYVWTLKYIDKDSGQQVFKKGTTVLIR</sequence>
<dbReference type="PROSITE" id="PS50093">
    <property type="entry name" value="PKD"/>
    <property type="match status" value="1"/>
</dbReference>
<dbReference type="Proteomes" id="UP000293874">
    <property type="component" value="Unassembled WGS sequence"/>
</dbReference>
<evidence type="ECO:0000313" key="4">
    <source>
        <dbReference type="Proteomes" id="UP000293874"/>
    </source>
</evidence>
<keyword evidence="4" id="KW-1185">Reference proteome</keyword>
<proteinExistence type="predicted"/>
<dbReference type="NCBIfam" id="TIGR04131">
    <property type="entry name" value="Bac_Flav_CTERM"/>
    <property type="match status" value="1"/>
</dbReference>